<dbReference type="PANTHER" id="PTHR12526">
    <property type="entry name" value="GLYCOSYLTRANSFERASE"/>
    <property type="match status" value="1"/>
</dbReference>
<dbReference type="EMBL" id="CP038635">
    <property type="protein sequence ID" value="QBY54016.1"/>
    <property type="molecule type" value="Genomic_DNA"/>
</dbReference>
<dbReference type="InterPro" id="IPR028098">
    <property type="entry name" value="Glyco_trans_4-like_N"/>
</dbReference>
<evidence type="ECO:0000259" key="1">
    <source>
        <dbReference type="Pfam" id="PF00534"/>
    </source>
</evidence>
<name>A0A4P7LDA0_9BURK</name>
<evidence type="ECO:0000313" key="4">
    <source>
        <dbReference type="Proteomes" id="UP000295294"/>
    </source>
</evidence>
<dbReference type="Pfam" id="PF13439">
    <property type="entry name" value="Glyco_transf_4"/>
    <property type="match status" value="1"/>
</dbReference>
<dbReference type="InterPro" id="IPR001296">
    <property type="entry name" value="Glyco_trans_1"/>
</dbReference>
<dbReference type="Pfam" id="PF00534">
    <property type="entry name" value="Glycos_transf_1"/>
    <property type="match status" value="1"/>
</dbReference>
<protein>
    <submittedName>
        <fullName evidence="3">Glycosyltransferase</fullName>
    </submittedName>
</protein>
<sequence length="381" mass="40861">MRILLLTTGLRLGGAERQVADLARQFVAFGHDVAVVSLTLAQEVVLPSAVTLHRLDLHKDPLRFLFTLQSVRKWVGRWQPDIVHAHMFHANIFARLLRPRRAGGARIPVLCTAHSSREGGRLRMLAYRLTDGLCEATTHVSAEGMQYMLDVGATKAGRISVMPNGIDTDQFRRDPHARVQTRQALGIGPDAKLVLNVGRLVREKDQGRLIEAFRQLADDPETGAGICLLIAGDGPLKAALIQHAAALGLSRAVRLLGPCDNVPALMNAADLFVLSSMREGLPLVVAEALACETPVLATDVSGVRALLAASGSIVPAGDTDALAHGMRAALLGRQDVAAGRAHAVAAYSLASVAQRWIDLYRELVLRRRAALAHASGKGDHA</sequence>
<proteinExistence type="predicted"/>
<organism evidence="3 4">
    <name type="scientific">Cupriavidus oxalaticus</name>
    <dbReference type="NCBI Taxonomy" id="96344"/>
    <lineage>
        <taxon>Bacteria</taxon>
        <taxon>Pseudomonadati</taxon>
        <taxon>Pseudomonadota</taxon>
        <taxon>Betaproteobacteria</taxon>
        <taxon>Burkholderiales</taxon>
        <taxon>Burkholderiaceae</taxon>
        <taxon>Cupriavidus</taxon>
    </lineage>
</organism>
<dbReference type="KEGG" id="cox:E0W60_23590"/>
<dbReference type="Gene3D" id="3.40.50.2000">
    <property type="entry name" value="Glycogen Phosphorylase B"/>
    <property type="match status" value="2"/>
</dbReference>
<evidence type="ECO:0000313" key="3">
    <source>
        <dbReference type="EMBL" id="QBY54016.1"/>
    </source>
</evidence>
<dbReference type="Proteomes" id="UP000295294">
    <property type="component" value="Chromosome 2"/>
</dbReference>
<evidence type="ECO:0000259" key="2">
    <source>
        <dbReference type="Pfam" id="PF13439"/>
    </source>
</evidence>
<keyword evidence="3" id="KW-0808">Transferase</keyword>
<dbReference type="AlphaFoldDB" id="A0A4P7LDA0"/>
<reference evidence="3 4" key="1">
    <citation type="submission" date="2019-03" db="EMBL/GenBank/DDBJ databases">
        <title>Efficiently degradation of phenoxyalkanoic acid herbicides by Cupriavidus oxalaticus strain X32.</title>
        <authorList>
            <person name="Sheng X."/>
        </authorList>
    </citation>
    <scope>NUCLEOTIDE SEQUENCE [LARGE SCALE GENOMIC DNA]</scope>
    <source>
        <strain evidence="3 4">X32</strain>
    </source>
</reference>
<dbReference type="GO" id="GO:0016757">
    <property type="term" value="F:glycosyltransferase activity"/>
    <property type="evidence" value="ECO:0007669"/>
    <property type="project" value="InterPro"/>
</dbReference>
<gene>
    <name evidence="3" type="ORF">E0W60_23590</name>
</gene>
<accession>A0A4P7LDA0</accession>
<dbReference type="OrthoDB" id="8994075at2"/>
<dbReference type="SUPFAM" id="SSF53756">
    <property type="entry name" value="UDP-Glycosyltransferase/glycogen phosphorylase"/>
    <property type="match status" value="1"/>
</dbReference>
<feature type="domain" description="Glycosyltransferase subfamily 4-like N-terminal" evidence="2">
    <location>
        <begin position="13"/>
        <end position="170"/>
    </location>
</feature>
<dbReference type="RefSeq" id="WP_135705732.1">
    <property type="nucleotide sequence ID" value="NZ_CP038635.1"/>
</dbReference>
<feature type="domain" description="Glycosyl transferase family 1" evidence="1">
    <location>
        <begin position="181"/>
        <end position="333"/>
    </location>
</feature>